<gene>
    <name evidence="1" type="ORF">K505DRAFT_373062</name>
</gene>
<evidence type="ECO:0008006" key="3">
    <source>
        <dbReference type="Google" id="ProtNLM"/>
    </source>
</evidence>
<proteinExistence type="predicted"/>
<dbReference type="Gene3D" id="1.25.40.10">
    <property type="entry name" value="Tetratricopeptide repeat domain"/>
    <property type="match status" value="2"/>
</dbReference>
<evidence type="ECO:0000313" key="1">
    <source>
        <dbReference type="EMBL" id="KAF2796573.1"/>
    </source>
</evidence>
<dbReference type="Proteomes" id="UP000799757">
    <property type="component" value="Unassembled WGS sequence"/>
</dbReference>
<protein>
    <recommendedName>
        <fullName evidence="3">Complex I intermediate-associated protein-like protein 84</fullName>
    </recommendedName>
</protein>
<dbReference type="InterPro" id="IPR011990">
    <property type="entry name" value="TPR-like_helical_dom_sf"/>
</dbReference>
<dbReference type="OrthoDB" id="185373at2759"/>
<dbReference type="InterPro" id="IPR050667">
    <property type="entry name" value="PPR-containing_protein"/>
</dbReference>
<sequence>MPSHLTRVVFRSIVANTPLLYRGCLHRAPRPRIALQHGRRSLLPAQRRTFLNFLKPQRKVKDAELPPGLEKLMELVRMQDLAARPPPPSEVASAFSVFLSQKGIVLEDFHVGIIDNAYRYLQEHPREDGQPWLSLPQIRTANLALARPPSTGGKPHLAFGRILHEDLGKRQEQGVTGTTEHLQTAHAHDLAQFIKLLSLHGSSLEARDIAAKAFSGPLDPRGAKEEKQTVRWAWEHVLKGFARENNEEELLKTANFMRERSVPFTSQMQSVLVTFFAQKPDLEQTKYWYSQPVIAPNDKERSPRASTYAAILKACALSGDLTFGQQVVASLLKNTPNKAAWDAIFIWSAAIGKGVDEVDRMMNVMVRRNAESGQQETHPDIDTINDLVEFSMAKRDPYSAERYITLGEKRGILPNEKTFTMQMQYRLSTKDVDGAKAAYFGLQGNLTSDEKSIEVINQLIQALCESKYQQFEEIMAIVDDLHERKAKLTPETVAALCILHLRRGEAIDAMDVLQVHVHHYSPPQRAMIYEQLVKFLLDGQNSTADAWDTYQILRQVFPETPRGDRIRVMNEFFARRRSDMACHVFFHMRNHDHPSVSANKDVYTAAFTGFARNADAESLELAHNQLKLDLGVEMDTKIRNSLMLAYAATGNNKRALEFWSEIVASEEGPTYNSIAIAFRSCEGMPFGDEHAKPIWRRLKQMDLEIDKQIFTAYLGAIARNQLHDEAVSMLETVEEEYGFTPDLFILGNWFNATANIDRQTRVETWIKEHYPTVWTELDALGHWVEMDGFGYRQYNISRDLDP</sequence>
<reference evidence="1" key="1">
    <citation type="journal article" date="2020" name="Stud. Mycol.">
        <title>101 Dothideomycetes genomes: a test case for predicting lifestyles and emergence of pathogens.</title>
        <authorList>
            <person name="Haridas S."/>
            <person name="Albert R."/>
            <person name="Binder M."/>
            <person name="Bloem J."/>
            <person name="Labutti K."/>
            <person name="Salamov A."/>
            <person name="Andreopoulos B."/>
            <person name="Baker S."/>
            <person name="Barry K."/>
            <person name="Bills G."/>
            <person name="Bluhm B."/>
            <person name="Cannon C."/>
            <person name="Castanera R."/>
            <person name="Culley D."/>
            <person name="Daum C."/>
            <person name="Ezra D."/>
            <person name="Gonzalez J."/>
            <person name="Henrissat B."/>
            <person name="Kuo A."/>
            <person name="Liang C."/>
            <person name="Lipzen A."/>
            <person name="Lutzoni F."/>
            <person name="Magnuson J."/>
            <person name="Mondo S."/>
            <person name="Nolan M."/>
            <person name="Ohm R."/>
            <person name="Pangilinan J."/>
            <person name="Park H.-J."/>
            <person name="Ramirez L."/>
            <person name="Alfaro M."/>
            <person name="Sun H."/>
            <person name="Tritt A."/>
            <person name="Yoshinaga Y."/>
            <person name="Zwiers L.-H."/>
            <person name="Turgeon B."/>
            <person name="Goodwin S."/>
            <person name="Spatafora J."/>
            <person name="Crous P."/>
            <person name="Grigoriev I."/>
        </authorList>
    </citation>
    <scope>NUCLEOTIDE SEQUENCE</scope>
    <source>
        <strain evidence="1">CBS 109.77</strain>
    </source>
</reference>
<name>A0A6A6XKH2_9PLEO</name>
<organism evidence="1 2">
    <name type="scientific">Melanomma pulvis-pyrius CBS 109.77</name>
    <dbReference type="NCBI Taxonomy" id="1314802"/>
    <lineage>
        <taxon>Eukaryota</taxon>
        <taxon>Fungi</taxon>
        <taxon>Dikarya</taxon>
        <taxon>Ascomycota</taxon>
        <taxon>Pezizomycotina</taxon>
        <taxon>Dothideomycetes</taxon>
        <taxon>Pleosporomycetidae</taxon>
        <taxon>Pleosporales</taxon>
        <taxon>Melanommataceae</taxon>
        <taxon>Melanomma</taxon>
    </lineage>
</organism>
<dbReference type="EMBL" id="MU001827">
    <property type="protein sequence ID" value="KAF2796573.1"/>
    <property type="molecule type" value="Genomic_DNA"/>
</dbReference>
<evidence type="ECO:0000313" key="2">
    <source>
        <dbReference type="Proteomes" id="UP000799757"/>
    </source>
</evidence>
<dbReference type="PANTHER" id="PTHR47939">
    <property type="entry name" value="MEMBRANE-ASSOCIATED SALT-INDUCIBLE PROTEIN-LIKE"/>
    <property type="match status" value="1"/>
</dbReference>
<dbReference type="PANTHER" id="PTHR47939:SF5">
    <property type="entry name" value="PENTACOTRIPEPTIDE-REPEAT REGION OF PRORP DOMAIN-CONTAINING PROTEIN"/>
    <property type="match status" value="1"/>
</dbReference>
<keyword evidence="2" id="KW-1185">Reference proteome</keyword>
<dbReference type="AlphaFoldDB" id="A0A6A6XKH2"/>
<accession>A0A6A6XKH2</accession>